<sequence>MTRSPHVIVIGGGIGGLCLAQGLRKAGVSVAVYERDVAPASRWEGYRIHVNPAGARSLAACLPEDLWQAFLASTGPGGDFGFLTEKLDELLVVEEPIMYPAAADPTEGHYAADRATLRRLLLAGLDDVVRFGAEFVRYEHAPDGRIEAVFADGSRAQGDLLVGADGVASRVRGQYLPHARVTDAGAVGIAHKTWLTHETENWLPERLRTGMNLVMADQPCFLFTSVFQPTPGAATALTGADGITGSAGRDRPYVLGALVADPSHLPAGLTSMDGDALRDVVDATLSGWHPALRRLLAESDPDSRAAISFRASEPVAPWSATNVTLLGDAVHAMPPIGGLGGNTALRDAHSLCIALAEVARGERDLLTAVAVFEERMRDYGYAAVRDALAQKDRGLSTGTVRTGVQRAFMRLCSMVEPLRRHAFADQWDGLSRPLPWEPTATTPR</sequence>
<reference evidence="6 7" key="1">
    <citation type="submission" date="2016-10" db="EMBL/GenBank/DDBJ databases">
        <authorList>
            <person name="de Groot N.N."/>
        </authorList>
    </citation>
    <scope>NUCLEOTIDE SEQUENCE [LARGE SCALE GENOMIC DNA]</scope>
    <source>
        <strain evidence="6 7">CGMCC 4.5681</strain>
    </source>
</reference>
<keyword evidence="7" id="KW-1185">Reference proteome</keyword>
<keyword evidence="4" id="KW-0503">Monooxygenase</keyword>
<dbReference type="Gene3D" id="3.50.50.60">
    <property type="entry name" value="FAD/NAD(P)-binding domain"/>
    <property type="match status" value="1"/>
</dbReference>
<dbReference type="RefSeq" id="WP_090768559.1">
    <property type="nucleotide sequence ID" value="NZ_FNFB01000014.1"/>
</dbReference>
<evidence type="ECO:0000259" key="5">
    <source>
        <dbReference type="Pfam" id="PF01494"/>
    </source>
</evidence>
<dbReference type="Proteomes" id="UP000198683">
    <property type="component" value="Unassembled WGS sequence"/>
</dbReference>
<evidence type="ECO:0000313" key="6">
    <source>
        <dbReference type="EMBL" id="SDL00192.1"/>
    </source>
</evidence>
<accession>A0A1G9GHW6</accession>
<organism evidence="6 7">
    <name type="scientific">Nonomuraea maritima</name>
    <dbReference type="NCBI Taxonomy" id="683260"/>
    <lineage>
        <taxon>Bacteria</taxon>
        <taxon>Bacillati</taxon>
        <taxon>Actinomycetota</taxon>
        <taxon>Actinomycetes</taxon>
        <taxon>Streptosporangiales</taxon>
        <taxon>Streptosporangiaceae</taxon>
        <taxon>Nonomuraea</taxon>
    </lineage>
</organism>
<keyword evidence="3" id="KW-0560">Oxidoreductase</keyword>
<dbReference type="Pfam" id="PF01494">
    <property type="entry name" value="FAD_binding_3"/>
    <property type="match status" value="1"/>
</dbReference>
<protein>
    <submittedName>
        <fullName evidence="6">2-polyprenyl-6-methoxyphenol hydroxylase</fullName>
    </submittedName>
</protein>
<dbReference type="InterPro" id="IPR002938">
    <property type="entry name" value="FAD-bd"/>
</dbReference>
<evidence type="ECO:0000256" key="1">
    <source>
        <dbReference type="ARBA" id="ARBA00022630"/>
    </source>
</evidence>
<dbReference type="PANTHER" id="PTHR47178">
    <property type="entry name" value="MONOOXYGENASE, FAD-BINDING"/>
    <property type="match status" value="1"/>
</dbReference>
<evidence type="ECO:0000256" key="2">
    <source>
        <dbReference type="ARBA" id="ARBA00022827"/>
    </source>
</evidence>
<dbReference type="InterPro" id="IPR036188">
    <property type="entry name" value="FAD/NAD-bd_sf"/>
</dbReference>
<dbReference type="Pfam" id="PF13450">
    <property type="entry name" value="NAD_binding_8"/>
    <property type="match status" value="1"/>
</dbReference>
<feature type="domain" description="FAD-binding" evidence="5">
    <location>
        <begin position="314"/>
        <end position="364"/>
    </location>
</feature>
<dbReference type="OrthoDB" id="3322136at2"/>
<keyword evidence="1" id="KW-0285">Flavoprotein</keyword>
<evidence type="ECO:0000256" key="3">
    <source>
        <dbReference type="ARBA" id="ARBA00023002"/>
    </source>
</evidence>
<keyword evidence="2" id="KW-0274">FAD</keyword>
<evidence type="ECO:0000313" key="7">
    <source>
        <dbReference type="Proteomes" id="UP000198683"/>
    </source>
</evidence>
<dbReference type="GO" id="GO:0004497">
    <property type="term" value="F:monooxygenase activity"/>
    <property type="evidence" value="ECO:0007669"/>
    <property type="project" value="UniProtKB-KW"/>
</dbReference>
<proteinExistence type="predicted"/>
<dbReference type="AlphaFoldDB" id="A0A1G9GHW6"/>
<dbReference type="SUPFAM" id="SSF51905">
    <property type="entry name" value="FAD/NAD(P)-binding domain"/>
    <property type="match status" value="1"/>
</dbReference>
<dbReference type="PRINTS" id="PR00420">
    <property type="entry name" value="RNGMNOXGNASE"/>
</dbReference>
<gene>
    <name evidence="6" type="ORF">SAMN05421874_11475</name>
</gene>
<dbReference type="GO" id="GO:0071949">
    <property type="term" value="F:FAD binding"/>
    <property type="evidence" value="ECO:0007669"/>
    <property type="project" value="InterPro"/>
</dbReference>
<name>A0A1G9GHW6_9ACTN</name>
<dbReference type="STRING" id="683260.SAMN05421874_11475"/>
<dbReference type="EMBL" id="FNFB01000014">
    <property type="protein sequence ID" value="SDL00192.1"/>
    <property type="molecule type" value="Genomic_DNA"/>
</dbReference>
<evidence type="ECO:0000256" key="4">
    <source>
        <dbReference type="ARBA" id="ARBA00023033"/>
    </source>
</evidence>
<dbReference type="PANTHER" id="PTHR47178:SF5">
    <property type="entry name" value="FAD-BINDING DOMAIN-CONTAINING PROTEIN"/>
    <property type="match status" value="1"/>
</dbReference>